<evidence type="ECO:0000313" key="3">
    <source>
        <dbReference type="Proteomes" id="UP000318453"/>
    </source>
</evidence>
<dbReference type="Proteomes" id="UP000318453">
    <property type="component" value="Chromosome"/>
</dbReference>
<keyword evidence="3" id="KW-1185">Reference proteome</keyword>
<dbReference type="Pfam" id="PF06799">
    <property type="entry name" value="CGLD27-like"/>
    <property type="match status" value="1"/>
</dbReference>
<accession>A0A5B8NLM0</accession>
<feature type="transmembrane region" description="Helical" evidence="1">
    <location>
        <begin position="148"/>
        <end position="167"/>
    </location>
</feature>
<evidence type="ECO:0000313" key="2">
    <source>
        <dbReference type="EMBL" id="QDZ39155.1"/>
    </source>
</evidence>
<proteinExistence type="predicted"/>
<sequence length="168" mass="19344">MRDSPLSQPCPVPIEQLPINEYEKLKASWPFRWVTLTGGGYVRKLLWVWIWGWIIAGPITAASFPPSGTPIQFFLCGSLAASLLVVFFLVRLYLGWSYIRTRLEKALIPYEESGWYDGQTWEKPEQVLSRDRLIVSYQIQPIFQRLRMTGLVLLILSAIDSLAWLLVN</sequence>
<dbReference type="KEGG" id="enn:FRE64_03925"/>
<dbReference type="EMBL" id="CP042326">
    <property type="protein sequence ID" value="QDZ39155.1"/>
    <property type="molecule type" value="Genomic_DNA"/>
</dbReference>
<reference evidence="2" key="1">
    <citation type="submission" date="2019-08" db="EMBL/GenBank/DDBJ databases">
        <title>Carotenoids and Carotenoid Binding Proteins in the Halophilic Cyanobacterium Euhalothece sp. ZM00.</title>
        <authorList>
            <person name="Cho S.M."/>
            <person name="Song J.Y."/>
            <person name="Park Y.-I."/>
        </authorList>
    </citation>
    <scope>NUCLEOTIDE SEQUENCE [LARGE SCALE GENOMIC DNA]</scope>
    <source>
        <strain evidence="2">Z-M001</strain>
    </source>
</reference>
<feature type="transmembrane region" description="Helical" evidence="1">
    <location>
        <begin position="71"/>
        <end position="94"/>
    </location>
</feature>
<keyword evidence="1" id="KW-1133">Transmembrane helix</keyword>
<keyword evidence="1" id="KW-0812">Transmembrane</keyword>
<dbReference type="OrthoDB" id="462081at2"/>
<dbReference type="PANTHER" id="PTHR34214">
    <property type="match status" value="1"/>
</dbReference>
<protein>
    <submittedName>
        <fullName evidence="2">DUF1230 family protein</fullName>
    </submittedName>
</protein>
<dbReference type="PANTHER" id="PTHR34214:SF3">
    <property type="entry name" value="PROTEIN CONSERVED IN THE GREEN LINEAGE AND DIATOMS 27, CHLOROPLASTIC"/>
    <property type="match status" value="1"/>
</dbReference>
<evidence type="ECO:0000256" key="1">
    <source>
        <dbReference type="SAM" id="Phobius"/>
    </source>
</evidence>
<organism evidence="2 3">
    <name type="scientific">Euhalothece natronophila Z-M001</name>
    <dbReference type="NCBI Taxonomy" id="522448"/>
    <lineage>
        <taxon>Bacteria</taxon>
        <taxon>Bacillati</taxon>
        <taxon>Cyanobacteriota</taxon>
        <taxon>Cyanophyceae</taxon>
        <taxon>Oscillatoriophycideae</taxon>
        <taxon>Chroococcales</taxon>
        <taxon>Halothecacae</taxon>
        <taxon>Halothece cluster</taxon>
        <taxon>Euhalothece</taxon>
    </lineage>
</organism>
<dbReference type="RefSeq" id="WP_146294761.1">
    <property type="nucleotide sequence ID" value="NZ_CP042326.1"/>
</dbReference>
<gene>
    <name evidence="2" type="ORF">FRE64_03925</name>
</gene>
<name>A0A5B8NLM0_9CHRO</name>
<feature type="transmembrane region" description="Helical" evidence="1">
    <location>
        <begin position="45"/>
        <end position="65"/>
    </location>
</feature>
<keyword evidence="1" id="KW-0472">Membrane</keyword>
<dbReference type="AlphaFoldDB" id="A0A5B8NLM0"/>
<dbReference type="InterPro" id="IPR009631">
    <property type="entry name" value="CGLD27-like"/>
</dbReference>